<evidence type="ECO:0000256" key="5">
    <source>
        <dbReference type="SAM" id="Phobius"/>
    </source>
</evidence>
<dbReference type="PROSITE" id="PS50850">
    <property type="entry name" value="MFS"/>
    <property type="match status" value="1"/>
</dbReference>
<dbReference type="EMBL" id="VOBL01000009">
    <property type="protein sequence ID" value="KAA0976476.1"/>
    <property type="molecule type" value="Genomic_DNA"/>
</dbReference>
<evidence type="ECO:0000256" key="3">
    <source>
        <dbReference type="ARBA" id="ARBA00022989"/>
    </source>
</evidence>
<dbReference type="Proteomes" id="UP000323856">
    <property type="component" value="Unassembled WGS sequence"/>
</dbReference>
<name>A0A5B0ECR9_9MICC</name>
<protein>
    <recommendedName>
        <fullName evidence="6">Major facilitator superfamily (MFS) profile domain-containing protein</fullName>
    </recommendedName>
</protein>
<dbReference type="InterPro" id="IPR020846">
    <property type="entry name" value="MFS_dom"/>
</dbReference>
<dbReference type="InterPro" id="IPR036259">
    <property type="entry name" value="MFS_trans_sf"/>
</dbReference>
<feature type="domain" description="Major facilitator superfamily (MFS) profile" evidence="6">
    <location>
        <begin position="1"/>
        <end position="71"/>
    </location>
</feature>
<feature type="transmembrane region" description="Helical" evidence="5">
    <location>
        <begin position="44"/>
        <end position="64"/>
    </location>
</feature>
<dbReference type="Gene3D" id="1.20.1250.20">
    <property type="entry name" value="MFS general substrate transporter like domains"/>
    <property type="match status" value="1"/>
</dbReference>
<keyword evidence="2 5" id="KW-0812">Transmembrane</keyword>
<sequence length="71" mass="7219">MGFLLIGRVLQGVGAGLAMGAGTAALMENNPTSNPRFPSATATVSTASGLTLALVLSGAFAQYFPMPLFWS</sequence>
<comment type="subcellular location">
    <subcellularLocation>
        <location evidence="1">Cell membrane</location>
        <topology evidence="1">Multi-pass membrane protein</topology>
    </subcellularLocation>
</comment>
<organism evidence="7 8">
    <name type="scientific">Paeniglutamicibacter gangotriensis</name>
    <dbReference type="NCBI Taxonomy" id="254787"/>
    <lineage>
        <taxon>Bacteria</taxon>
        <taxon>Bacillati</taxon>
        <taxon>Actinomycetota</taxon>
        <taxon>Actinomycetes</taxon>
        <taxon>Micrococcales</taxon>
        <taxon>Micrococcaceae</taxon>
        <taxon>Paeniglutamicibacter</taxon>
    </lineage>
</organism>
<accession>A0A5B0ECR9</accession>
<evidence type="ECO:0000313" key="7">
    <source>
        <dbReference type="EMBL" id="KAA0976476.1"/>
    </source>
</evidence>
<proteinExistence type="predicted"/>
<evidence type="ECO:0000259" key="6">
    <source>
        <dbReference type="PROSITE" id="PS50850"/>
    </source>
</evidence>
<dbReference type="AlphaFoldDB" id="A0A5B0ECR9"/>
<dbReference type="RefSeq" id="WP_149619583.1">
    <property type="nucleotide sequence ID" value="NZ_VOBL01000009.1"/>
</dbReference>
<comment type="caution">
    <text evidence="7">The sequence shown here is derived from an EMBL/GenBank/DDBJ whole genome shotgun (WGS) entry which is preliminary data.</text>
</comment>
<gene>
    <name evidence="7" type="ORF">FQ154_09895</name>
</gene>
<reference evidence="7 8" key="1">
    <citation type="submission" date="2019-07" db="EMBL/GenBank/DDBJ databases">
        <title>Analysis of the biochemical properties, biological activity and biotechnological potential of siderophores and biosurfactants produced by Antarctic psychrotolerant bacteria.</title>
        <authorList>
            <person name="Styczynski M."/>
            <person name="Krucon T."/>
            <person name="Decewicz P."/>
            <person name="Dziewit L."/>
        </authorList>
    </citation>
    <scope>NUCLEOTIDE SEQUENCE [LARGE SCALE GENOMIC DNA]</scope>
    <source>
        <strain evidence="7 8">ANT_H27</strain>
    </source>
</reference>
<dbReference type="GO" id="GO:0022857">
    <property type="term" value="F:transmembrane transporter activity"/>
    <property type="evidence" value="ECO:0007669"/>
    <property type="project" value="InterPro"/>
</dbReference>
<evidence type="ECO:0000256" key="1">
    <source>
        <dbReference type="ARBA" id="ARBA00004651"/>
    </source>
</evidence>
<keyword evidence="3 5" id="KW-1133">Transmembrane helix</keyword>
<evidence type="ECO:0000256" key="4">
    <source>
        <dbReference type="ARBA" id="ARBA00023136"/>
    </source>
</evidence>
<dbReference type="GO" id="GO:0005886">
    <property type="term" value="C:plasma membrane"/>
    <property type="evidence" value="ECO:0007669"/>
    <property type="project" value="UniProtKB-SubCell"/>
</dbReference>
<evidence type="ECO:0000256" key="2">
    <source>
        <dbReference type="ARBA" id="ARBA00022692"/>
    </source>
</evidence>
<dbReference type="SUPFAM" id="SSF103473">
    <property type="entry name" value="MFS general substrate transporter"/>
    <property type="match status" value="1"/>
</dbReference>
<keyword evidence="4 5" id="KW-0472">Membrane</keyword>
<evidence type="ECO:0000313" key="8">
    <source>
        <dbReference type="Proteomes" id="UP000323856"/>
    </source>
</evidence>